<accession>A0A8J8W8U0</accession>
<name>A0A8J8W8U0_9EURO</name>
<proteinExistence type="predicted"/>
<evidence type="ECO:0000256" key="1">
    <source>
        <dbReference type="SAM" id="SignalP"/>
    </source>
</evidence>
<evidence type="ECO:0000313" key="3">
    <source>
        <dbReference type="Proteomes" id="UP000631181"/>
    </source>
</evidence>
<dbReference type="AlphaFoldDB" id="A0A8J8W8U0"/>
<feature type="chain" id="PRO_5035250250" evidence="1">
    <location>
        <begin position="19"/>
        <end position="62"/>
    </location>
</feature>
<reference evidence="2" key="1">
    <citation type="journal article" date="2020" name="Front. Microbiol.">
        <title>Gene regulatory networks of Penicillium echinulatum 2HH and Penicillium oxalicum 114-2 inferred by a computational biology approach.</title>
        <authorList>
            <person name="Lenz A.R."/>
            <person name="Galan-Vasquez E."/>
            <person name="Balbinot E."/>
            <person name="De Abreu F.P."/>
            <person name="De Oliveira N.S."/>
            <person name="Da Rosa L.O."/>
            <person name="De Avila E Silva S."/>
            <person name="Camassola M."/>
            <person name="Dillon A.J.P."/>
            <person name="Perez-Rueda E."/>
        </authorList>
    </citation>
    <scope>NUCLEOTIDE SEQUENCE</scope>
    <source>
        <strain evidence="2">S1M29</strain>
    </source>
</reference>
<comment type="caution">
    <text evidence="2">The sequence shown here is derived from an EMBL/GenBank/DDBJ whole genome shotgun (WGS) entry which is preliminary data.</text>
</comment>
<dbReference type="EMBL" id="WIWV01000027">
    <property type="protein sequence ID" value="KAF7717432.1"/>
    <property type="molecule type" value="Genomic_DNA"/>
</dbReference>
<evidence type="ECO:0000313" key="2">
    <source>
        <dbReference type="EMBL" id="KAF7717432.1"/>
    </source>
</evidence>
<gene>
    <name evidence="2" type="ORF">PECM_004259</name>
</gene>
<dbReference type="Proteomes" id="UP000631181">
    <property type="component" value="Unassembled WGS sequence"/>
</dbReference>
<keyword evidence="3" id="KW-1185">Reference proteome</keyword>
<sequence length="62" mass="6601">MKFLTILATLCLSALTVAAPVPSEPAPRGLIPKPMDLIEKMYPHSGIPKIAGKLEKSIGLCE</sequence>
<dbReference type="OrthoDB" id="4364135at2759"/>
<keyword evidence="1" id="KW-0732">Signal</keyword>
<protein>
    <submittedName>
        <fullName evidence="2">Uncharacterized protein</fullName>
    </submittedName>
</protein>
<feature type="signal peptide" evidence="1">
    <location>
        <begin position="1"/>
        <end position="18"/>
    </location>
</feature>
<organism evidence="2 3">
    <name type="scientific">Penicillium ucsense</name>
    <dbReference type="NCBI Taxonomy" id="2839758"/>
    <lineage>
        <taxon>Eukaryota</taxon>
        <taxon>Fungi</taxon>
        <taxon>Dikarya</taxon>
        <taxon>Ascomycota</taxon>
        <taxon>Pezizomycotina</taxon>
        <taxon>Eurotiomycetes</taxon>
        <taxon>Eurotiomycetidae</taxon>
        <taxon>Eurotiales</taxon>
        <taxon>Aspergillaceae</taxon>
        <taxon>Penicillium</taxon>
    </lineage>
</organism>